<dbReference type="Proteomes" id="UP000195879">
    <property type="component" value="Unassembled WGS sequence"/>
</dbReference>
<name>A0A1D3L834_PLACE</name>
<proteinExistence type="predicted"/>
<protein>
    <submittedName>
        <fullName evidence="1">Uncharacterized protein</fullName>
    </submittedName>
</protein>
<evidence type="ECO:0000313" key="1">
    <source>
        <dbReference type="EMBL" id="SCL85746.1"/>
    </source>
</evidence>
<gene>
    <name evidence="1" type="ORF">PCHDK_000502500</name>
</gene>
<feature type="non-terminal residue" evidence="1">
    <location>
        <position position="1"/>
    </location>
</feature>
<accession>A0A1D3L834</accession>
<dbReference type="AlphaFoldDB" id="A0A1D3L834"/>
<reference evidence="1 2" key="1">
    <citation type="submission" date="2016-08" db="EMBL/GenBank/DDBJ databases">
        <authorList>
            <consortium name="Pathogen Informatics"/>
        </authorList>
    </citation>
    <scope>NUCLEOTIDE SEQUENCE [LARGE SCALE GENOMIC DNA]</scope>
    <source>
        <strain evidence="1 2">DK</strain>
    </source>
</reference>
<sequence length="39" mass="4517">LSKTNLNDQNINNKEKSKLYVNLSISIDIQLIINKFKVL</sequence>
<evidence type="ECO:0000313" key="2">
    <source>
        <dbReference type="Proteomes" id="UP000195879"/>
    </source>
</evidence>
<organism evidence="1 2">
    <name type="scientific">Plasmodium chabaudi adami</name>
    <dbReference type="NCBI Taxonomy" id="5826"/>
    <lineage>
        <taxon>Eukaryota</taxon>
        <taxon>Sar</taxon>
        <taxon>Alveolata</taxon>
        <taxon>Apicomplexa</taxon>
        <taxon>Aconoidasida</taxon>
        <taxon>Haemosporida</taxon>
        <taxon>Plasmodiidae</taxon>
        <taxon>Plasmodium</taxon>
        <taxon>Plasmodium (Vinckeia)</taxon>
    </lineage>
</organism>
<dbReference type="EMBL" id="FMIO01000121">
    <property type="protein sequence ID" value="SCL85746.1"/>
    <property type="molecule type" value="Genomic_DNA"/>
</dbReference>